<name>A0ABM7JRT4_MYCNT</name>
<sequence length="123" mass="12425">MFAKSEAATVGGRAVVLGVAVRAAGLSDRLTTAKTPTTTTITAYDSTIPTKARSRPRCPVRRTCRRPKCPRIAPTGANTNANTTDNVAKVLTGRRSGGGVGGAEYTGGPGGALPNGVSPNGLC</sequence>
<dbReference type="Proteomes" id="UP000465812">
    <property type="component" value="Chromosome"/>
</dbReference>
<feature type="compositionally biased region" description="Gly residues" evidence="1">
    <location>
        <begin position="95"/>
        <end position="113"/>
    </location>
</feature>
<proteinExistence type="predicted"/>
<organism evidence="2 3">
    <name type="scientific">Mycobacterium mantenii</name>
    <dbReference type="NCBI Taxonomy" id="560555"/>
    <lineage>
        <taxon>Bacteria</taxon>
        <taxon>Bacillati</taxon>
        <taxon>Actinomycetota</taxon>
        <taxon>Actinomycetes</taxon>
        <taxon>Mycobacteriales</taxon>
        <taxon>Mycobacteriaceae</taxon>
        <taxon>Mycobacterium</taxon>
        <taxon>Mycobacterium avium complex (MAC)</taxon>
    </lineage>
</organism>
<evidence type="ECO:0000313" key="3">
    <source>
        <dbReference type="Proteomes" id="UP000465812"/>
    </source>
</evidence>
<gene>
    <name evidence="2" type="ORF">MMAN_18350</name>
</gene>
<feature type="region of interest" description="Disordered" evidence="1">
    <location>
        <begin position="92"/>
        <end position="123"/>
    </location>
</feature>
<reference evidence="2 3" key="1">
    <citation type="journal article" date="2019" name="Emerg. Microbes Infect.">
        <title>Comprehensive subspecies identification of 175 nontuberculous mycobacteria species based on 7547 genomic profiles.</title>
        <authorList>
            <person name="Matsumoto Y."/>
            <person name="Kinjo T."/>
            <person name="Motooka D."/>
            <person name="Nabeya D."/>
            <person name="Jung N."/>
            <person name="Uechi K."/>
            <person name="Horii T."/>
            <person name="Iida T."/>
            <person name="Fujita J."/>
            <person name="Nakamura S."/>
        </authorList>
    </citation>
    <scope>NUCLEOTIDE SEQUENCE [LARGE SCALE GENOMIC DNA]</scope>
    <source>
        <strain evidence="2 3">JCM 18113</strain>
    </source>
</reference>
<accession>A0ABM7JRT4</accession>
<keyword evidence="3" id="KW-1185">Reference proteome</keyword>
<protein>
    <submittedName>
        <fullName evidence="2">Uncharacterized protein</fullName>
    </submittedName>
</protein>
<evidence type="ECO:0000256" key="1">
    <source>
        <dbReference type="SAM" id="MobiDB-lite"/>
    </source>
</evidence>
<dbReference type="EMBL" id="AP022590">
    <property type="protein sequence ID" value="BBY37701.1"/>
    <property type="molecule type" value="Genomic_DNA"/>
</dbReference>
<evidence type="ECO:0000313" key="2">
    <source>
        <dbReference type="EMBL" id="BBY37701.1"/>
    </source>
</evidence>